<evidence type="ECO:0000313" key="1">
    <source>
        <dbReference type="EMBL" id="GHP08114.1"/>
    </source>
</evidence>
<dbReference type="InterPro" id="IPR011989">
    <property type="entry name" value="ARM-like"/>
</dbReference>
<protein>
    <recommendedName>
        <fullName evidence="3">Armadillo repeat-containing protein 8</fullName>
    </recommendedName>
</protein>
<dbReference type="EMBL" id="BNJQ01000019">
    <property type="protein sequence ID" value="GHP08114.1"/>
    <property type="molecule type" value="Genomic_DNA"/>
</dbReference>
<dbReference type="InterPro" id="IPR016024">
    <property type="entry name" value="ARM-type_fold"/>
</dbReference>
<dbReference type="SUPFAM" id="SSF48371">
    <property type="entry name" value="ARM repeat"/>
    <property type="match status" value="1"/>
</dbReference>
<gene>
    <name evidence="1" type="ORF">PPROV_000685600</name>
</gene>
<dbReference type="AlphaFoldDB" id="A0A830HLR2"/>
<name>A0A830HLR2_9CHLO</name>
<reference evidence="1" key="1">
    <citation type="submission" date="2020-10" db="EMBL/GenBank/DDBJ databases">
        <title>Unveiling of a novel bifunctional photoreceptor, Dualchrome1, isolated from a cosmopolitan green alga.</title>
        <authorList>
            <person name="Suzuki S."/>
            <person name="Kawachi M."/>
        </authorList>
    </citation>
    <scope>NUCLEOTIDE SEQUENCE</scope>
    <source>
        <strain evidence="1">NIES 2893</strain>
    </source>
</reference>
<keyword evidence="2" id="KW-1185">Reference proteome</keyword>
<proteinExistence type="predicted"/>
<evidence type="ECO:0008006" key="3">
    <source>
        <dbReference type="Google" id="ProtNLM"/>
    </source>
</evidence>
<dbReference type="Proteomes" id="UP000660262">
    <property type="component" value="Unassembled WGS sequence"/>
</dbReference>
<accession>A0A830HLR2</accession>
<comment type="caution">
    <text evidence="1">The sequence shown here is derived from an EMBL/GenBank/DDBJ whole genome shotgun (WGS) entry which is preliminary data.</text>
</comment>
<sequence>MDMHVAVSKRELESVCADLQYTLVKGAQPAPRAGGRDLPSSSPSDLCIGKVQSEGNDHVEMQRGEGDAAVQVCDDTAALSERIVHLTSDTKLDEHARNREKLGQAGAVQVLIALLRRDATLGGDTVVRVLKAIHCVAYGNSDNKEKLAACDGVATVLHTMKLHTMNATLQAEACWCLNVATFCCPTNKRAARALGAHEVFEQARRAHAMDSGVQWEARDALRRLSCWP</sequence>
<dbReference type="Gene3D" id="1.25.10.10">
    <property type="entry name" value="Leucine-rich Repeat Variant"/>
    <property type="match status" value="1"/>
</dbReference>
<evidence type="ECO:0000313" key="2">
    <source>
        <dbReference type="Proteomes" id="UP000660262"/>
    </source>
</evidence>
<organism evidence="1 2">
    <name type="scientific">Pycnococcus provasolii</name>
    <dbReference type="NCBI Taxonomy" id="41880"/>
    <lineage>
        <taxon>Eukaryota</taxon>
        <taxon>Viridiplantae</taxon>
        <taxon>Chlorophyta</taxon>
        <taxon>Pseudoscourfieldiophyceae</taxon>
        <taxon>Pseudoscourfieldiales</taxon>
        <taxon>Pycnococcaceae</taxon>
        <taxon>Pycnococcus</taxon>
    </lineage>
</organism>